<sequence length="130" mass="14135">MTDGGRTTEGMGTQMAEATNPAAGGNAAADRDLEMRVIDTLRDVYDPEIPVNIYELGLIYNVAADTEGLVEVVMTLTTPHCPVAETMPAEIEARLRGLEGVSDVRLDLVWEPPWTPEMMSEAARLELGFL</sequence>
<gene>
    <name evidence="3" type="ORF">ACFOGJ_06915</name>
</gene>
<comment type="caution">
    <text evidence="3">The sequence shown here is derived from an EMBL/GenBank/DDBJ whole genome shotgun (WGS) entry which is preliminary data.</text>
</comment>
<organism evidence="3 4">
    <name type="scientific">Marinibaculum pumilum</name>
    <dbReference type="NCBI Taxonomy" id="1766165"/>
    <lineage>
        <taxon>Bacteria</taxon>
        <taxon>Pseudomonadati</taxon>
        <taxon>Pseudomonadota</taxon>
        <taxon>Alphaproteobacteria</taxon>
        <taxon>Rhodospirillales</taxon>
        <taxon>Rhodospirillaceae</taxon>
        <taxon>Marinibaculum</taxon>
    </lineage>
</organism>
<dbReference type="RefSeq" id="WP_379899109.1">
    <property type="nucleotide sequence ID" value="NZ_JBHRTR010000019.1"/>
</dbReference>
<dbReference type="EMBL" id="JBHRTR010000019">
    <property type="protein sequence ID" value="MFC3226952.1"/>
    <property type="molecule type" value="Genomic_DNA"/>
</dbReference>
<feature type="region of interest" description="Disordered" evidence="1">
    <location>
        <begin position="1"/>
        <end position="27"/>
    </location>
</feature>
<keyword evidence="4" id="KW-1185">Reference proteome</keyword>
<name>A0ABV7KY82_9PROT</name>
<proteinExistence type="predicted"/>
<dbReference type="PANTHER" id="PTHR42831">
    <property type="entry name" value="FE-S PROTEIN MATURATION AUXILIARY FACTOR YITW"/>
    <property type="match status" value="1"/>
</dbReference>
<dbReference type="PANTHER" id="PTHR42831:SF1">
    <property type="entry name" value="FE-S PROTEIN MATURATION AUXILIARY FACTOR YITW"/>
    <property type="match status" value="1"/>
</dbReference>
<evidence type="ECO:0000256" key="1">
    <source>
        <dbReference type="SAM" id="MobiDB-lite"/>
    </source>
</evidence>
<protein>
    <submittedName>
        <fullName evidence="3">DUF59 domain-containing protein</fullName>
    </submittedName>
</protein>
<evidence type="ECO:0000259" key="2">
    <source>
        <dbReference type="Pfam" id="PF01883"/>
    </source>
</evidence>
<dbReference type="Gene3D" id="3.30.300.130">
    <property type="entry name" value="Fe-S cluster assembly (FSCA)"/>
    <property type="match status" value="1"/>
</dbReference>
<dbReference type="SUPFAM" id="SSF117916">
    <property type="entry name" value="Fe-S cluster assembly (FSCA) domain-like"/>
    <property type="match status" value="1"/>
</dbReference>
<evidence type="ECO:0000313" key="4">
    <source>
        <dbReference type="Proteomes" id="UP001595528"/>
    </source>
</evidence>
<reference evidence="4" key="1">
    <citation type="journal article" date="2019" name="Int. J. Syst. Evol. Microbiol.">
        <title>The Global Catalogue of Microorganisms (GCM) 10K type strain sequencing project: providing services to taxonomists for standard genome sequencing and annotation.</title>
        <authorList>
            <consortium name="The Broad Institute Genomics Platform"/>
            <consortium name="The Broad Institute Genome Sequencing Center for Infectious Disease"/>
            <person name="Wu L."/>
            <person name="Ma J."/>
        </authorList>
    </citation>
    <scope>NUCLEOTIDE SEQUENCE [LARGE SCALE GENOMIC DNA]</scope>
    <source>
        <strain evidence="4">KCTC 42964</strain>
    </source>
</reference>
<accession>A0ABV7KY82</accession>
<evidence type="ECO:0000313" key="3">
    <source>
        <dbReference type="EMBL" id="MFC3226952.1"/>
    </source>
</evidence>
<dbReference type="InterPro" id="IPR034904">
    <property type="entry name" value="FSCA_dom_sf"/>
</dbReference>
<feature type="compositionally biased region" description="Low complexity" evidence="1">
    <location>
        <begin position="16"/>
        <end position="27"/>
    </location>
</feature>
<dbReference type="InterPro" id="IPR002744">
    <property type="entry name" value="MIP18-like"/>
</dbReference>
<dbReference type="Proteomes" id="UP001595528">
    <property type="component" value="Unassembled WGS sequence"/>
</dbReference>
<dbReference type="InterPro" id="IPR052339">
    <property type="entry name" value="Fe-S_Maturation_MIP18"/>
</dbReference>
<feature type="domain" description="MIP18 family-like" evidence="2">
    <location>
        <begin position="36"/>
        <end position="104"/>
    </location>
</feature>
<dbReference type="Pfam" id="PF01883">
    <property type="entry name" value="FeS_assembly_P"/>
    <property type="match status" value="1"/>
</dbReference>